<dbReference type="SUPFAM" id="SSF49772">
    <property type="entry name" value="Ecotin, trypsin inhibitor"/>
    <property type="match status" value="1"/>
</dbReference>
<reference evidence="3" key="1">
    <citation type="submission" date="2022-01" db="EMBL/GenBank/DDBJ databases">
        <title>Whole genome-based taxonomy of the Shewanellaceae.</title>
        <authorList>
            <person name="Martin-Rodriguez A.J."/>
        </authorList>
    </citation>
    <scope>NUCLEOTIDE SEQUENCE</scope>
    <source>
        <strain evidence="3">KCTC 23973</strain>
    </source>
</reference>
<protein>
    <submittedName>
        <fullName evidence="3">Serine protease inhibitor ecotin</fullName>
    </submittedName>
</protein>
<evidence type="ECO:0000256" key="1">
    <source>
        <dbReference type="ARBA" id="ARBA00010558"/>
    </source>
</evidence>
<accession>A0A9X1Z924</accession>
<gene>
    <name evidence="3" type="primary">eco</name>
    <name evidence="3" type="ORF">L2740_01090</name>
</gene>
<dbReference type="InterPro" id="IPR036198">
    <property type="entry name" value="Ecotin_sf"/>
</dbReference>
<evidence type="ECO:0000256" key="2">
    <source>
        <dbReference type="SAM" id="SignalP"/>
    </source>
</evidence>
<dbReference type="PANTHER" id="PTHR35890:SF3">
    <property type="entry name" value="ECOTIN"/>
    <property type="match status" value="1"/>
</dbReference>
<feature type="signal peptide" evidence="2">
    <location>
        <begin position="1"/>
        <end position="26"/>
    </location>
</feature>
<dbReference type="PANTHER" id="PTHR35890">
    <property type="match status" value="1"/>
</dbReference>
<dbReference type="AlphaFoldDB" id="A0A9X1Z924"/>
<keyword evidence="4" id="KW-1185">Reference proteome</keyword>
<organism evidence="3 4">
    <name type="scientific">Shewanella pneumatophori</name>
    <dbReference type="NCBI Taxonomy" id="314092"/>
    <lineage>
        <taxon>Bacteria</taxon>
        <taxon>Pseudomonadati</taxon>
        <taxon>Pseudomonadota</taxon>
        <taxon>Gammaproteobacteria</taxon>
        <taxon>Alteromonadales</taxon>
        <taxon>Shewanellaceae</taxon>
        <taxon>Shewanella</taxon>
    </lineage>
</organism>
<feature type="chain" id="PRO_5040811595" evidence="2">
    <location>
        <begin position="27"/>
        <end position="184"/>
    </location>
</feature>
<keyword evidence="2" id="KW-0732">Signal</keyword>
<dbReference type="Gene3D" id="2.60.40.550">
    <property type="entry name" value="Ecotin"/>
    <property type="match status" value="1"/>
</dbReference>
<dbReference type="PIRSF" id="PIRSF006865">
    <property type="entry name" value="Prot_inh_ecotin"/>
    <property type="match status" value="1"/>
</dbReference>
<sequence length="184" mass="20888">MTRTLLTTSLTIGAITLAAMTFSASATSPVHPSAIDQPMLTSQSYTSKSYKVSADTKMYPKPEAGQVQHILTLPKLDNENDYMVEIEIGQSRMVDCNKHSLNGDLQQLTVKGWGYNYYQVDNITDGPSTMMACFEQVKTEQFLTIRSDLMMKYDSRTAKVFYLPENTQIRYRVWQATSEFDYSK</sequence>
<proteinExistence type="inferred from homology"/>
<name>A0A9X1Z924_9GAMM</name>
<dbReference type="NCBIfam" id="NF002987">
    <property type="entry name" value="PRK03719.1"/>
    <property type="match status" value="1"/>
</dbReference>
<dbReference type="InterPro" id="IPR005658">
    <property type="entry name" value="Prot_inh_ecotin"/>
</dbReference>
<evidence type="ECO:0000313" key="4">
    <source>
        <dbReference type="Proteomes" id="UP001139293"/>
    </source>
</evidence>
<comment type="caution">
    <text evidence="3">The sequence shown here is derived from an EMBL/GenBank/DDBJ whole genome shotgun (WGS) entry which is preliminary data.</text>
</comment>
<dbReference type="Pfam" id="PF03974">
    <property type="entry name" value="Ecotin"/>
    <property type="match status" value="1"/>
</dbReference>
<dbReference type="Proteomes" id="UP001139293">
    <property type="component" value="Unassembled WGS sequence"/>
</dbReference>
<comment type="similarity">
    <text evidence="1">Belongs to the protease inhibitor I11 (ecotin) family.</text>
</comment>
<evidence type="ECO:0000313" key="3">
    <source>
        <dbReference type="EMBL" id="MCL1137168.1"/>
    </source>
</evidence>
<dbReference type="GO" id="GO:0004867">
    <property type="term" value="F:serine-type endopeptidase inhibitor activity"/>
    <property type="evidence" value="ECO:0007669"/>
    <property type="project" value="InterPro"/>
</dbReference>
<dbReference type="EMBL" id="JAKILB010000001">
    <property type="protein sequence ID" value="MCL1137168.1"/>
    <property type="molecule type" value="Genomic_DNA"/>
</dbReference>